<proteinExistence type="predicted"/>
<dbReference type="InterPro" id="IPR055301">
    <property type="entry name" value="Lea14-like_2"/>
</dbReference>
<feature type="domain" description="Late embryogenesis abundant protein LEA-2 subgroup" evidence="2">
    <location>
        <begin position="101"/>
        <end position="200"/>
    </location>
</feature>
<keyword evidence="1" id="KW-0472">Membrane</keyword>
<organism evidence="3 4">
    <name type="scientific">Rubroshorea leprosula</name>
    <dbReference type="NCBI Taxonomy" id="152421"/>
    <lineage>
        <taxon>Eukaryota</taxon>
        <taxon>Viridiplantae</taxon>
        <taxon>Streptophyta</taxon>
        <taxon>Embryophyta</taxon>
        <taxon>Tracheophyta</taxon>
        <taxon>Spermatophyta</taxon>
        <taxon>Magnoliopsida</taxon>
        <taxon>eudicotyledons</taxon>
        <taxon>Gunneridae</taxon>
        <taxon>Pentapetalae</taxon>
        <taxon>rosids</taxon>
        <taxon>malvids</taxon>
        <taxon>Malvales</taxon>
        <taxon>Dipterocarpaceae</taxon>
        <taxon>Rubroshorea</taxon>
    </lineage>
</organism>
<dbReference type="PANTHER" id="PTHR31852">
    <property type="entry name" value="LATE EMBRYOGENESIS ABUNDANT (LEA) HYDROXYPROLINE-RICH GLYCOPROTEIN FAMILY"/>
    <property type="match status" value="1"/>
</dbReference>
<comment type="caution">
    <text evidence="3">The sequence shown here is derived from an EMBL/GenBank/DDBJ whole genome shotgun (WGS) entry which is preliminary data.</text>
</comment>
<dbReference type="Pfam" id="PF03168">
    <property type="entry name" value="LEA_2"/>
    <property type="match status" value="1"/>
</dbReference>
<evidence type="ECO:0000313" key="3">
    <source>
        <dbReference type="EMBL" id="GKV27009.1"/>
    </source>
</evidence>
<keyword evidence="1" id="KW-1133">Transmembrane helix</keyword>
<evidence type="ECO:0000256" key="1">
    <source>
        <dbReference type="SAM" id="Phobius"/>
    </source>
</evidence>
<dbReference type="Proteomes" id="UP001054252">
    <property type="component" value="Unassembled WGS sequence"/>
</dbReference>
<reference evidence="3 4" key="1">
    <citation type="journal article" date="2021" name="Commun. Biol.">
        <title>The genome of Shorea leprosula (Dipterocarpaceae) highlights the ecological relevance of drought in aseasonal tropical rainforests.</title>
        <authorList>
            <person name="Ng K.K.S."/>
            <person name="Kobayashi M.J."/>
            <person name="Fawcett J.A."/>
            <person name="Hatakeyama M."/>
            <person name="Paape T."/>
            <person name="Ng C.H."/>
            <person name="Ang C.C."/>
            <person name="Tnah L.H."/>
            <person name="Lee C.T."/>
            <person name="Nishiyama T."/>
            <person name="Sese J."/>
            <person name="O'Brien M.J."/>
            <person name="Copetti D."/>
            <person name="Mohd Noor M.I."/>
            <person name="Ong R.C."/>
            <person name="Putra M."/>
            <person name="Sireger I.Z."/>
            <person name="Indrioko S."/>
            <person name="Kosugi Y."/>
            <person name="Izuno A."/>
            <person name="Isagi Y."/>
            <person name="Lee S.L."/>
            <person name="Shimizu K.K."/>
        </authorList>
    </citation>
    <scope>NUCLEOTIDE SEQUENCE [LARGE SCALE GENOMIC DNA]</scope>
    <source>
        <strain evidence="3">214</strain>
    </source>
</reference>
<dbReference type="SUPFAM" id="SSF117070">
    <property type="entry name" value="LEA14-like"/>
    <property type="match status" value="1"/>
</dbReference>
<accession>A0AAV5KQV0</accession>
<dbReference type="EMBL" id="BPVZ01000074">
    <property type="protein sequence ID" value="GKV27009.1"/>
    <property type="molecule type" value="Genomic_DNA"/>
</dbReference>
<gene>
    <name evidence="3" type="ORF">SLEP1_g36219</name>
</gene>
<dbReference type="Gene3D" id="2.60.40.1820">
    <property type="match status" value="1"/>
</dbReference>
<sequence>MTEKKEQVRPFAPLTFRTSSDEDEVLFMHSKHHSRKRFILCCGCLAALLLILVVVILVLIFTVFQIEEPMIRMNSVTVQTMEEFPNGTLRTDVNVTLLADVSVKNPNAASFRIANTTTKIYYGSVVVGEAGQIEGVAKARRTLRRNVTVDIVPDKLRTVPRFKTDFTSKALNIISITGIAGKVKILGILKKNIVVKVNCTMTFNVSSRTFQGAFHGEKSPFCMPCPPDL</sequence>
<name>A0AAV5KQV0_9ROSI</name>
<evidence type="ECO:0000259" key="2">
    <source>
        <dbReference type="Pfam" id="PF03168"/>
    </source>
</evidence>
<dbReference type="InterPro" id="IPR004864">
    <property type="entry name" value="LEA_2"/>
</dbReference>
<evidence type="ECO:0000313" key="4">
    <source>
        <dbReference type="Proteomes" id="UP001054252"/>
    </source>
</evidence>
<protein>
    <recommendedName>
        <fullName evidence="2">Late embryogenesis abundant protein LEA-2 subgroup domain-containing protein</fullName>
    </recommendedName>
</protein>
<keyword evidence="1" id="KW-0812">Transmembrane</keyword>
<feature type="transmembrane region" description="Helical" evidence="1">
    <location>
        <begin position="38"/>
        <end position="64"/>
    </location>
</feature>
<dbReference type="AlphaFoldDB" id="A0AAV5KQV0"/>
<keyword evidence="4" id="KW-1185">Reference proteome</keyword>